<dbReference type="AlphaFoldDB" id="A0A9W7LDP8"/>
<evidence type="ECO:0000313" key="3">
    <source>
        <dbReference type="EMBL" id="GMI45986.1"/>
    </source>
</evidence>
<dbReference type="EMBL" id="BRYA01000274">
    <property type="protein sequence ID" value="GMI45986.1"/>
    <property type="molecule type" value="Genomic_DNA"/>
</dbReference>
<feature type="region of interest" description="Disordered" evidence="1">
    <location>
        <begin position="82"/>
        <end position="297"/>
    </location>
</feature>
<feature type="transmembrane region" description="Helical" evidence="2">
    <location>
        <begin position="12"/>
        <end position="30"/>
    </location>
</feature>
<proteinExistence type="predicted"/>
<keyword evidence="2" id="KW-0472">Membrane</keyword>
<dbReference type="Proteomes" id="UP001165065">
    <property type="component" value="Unassembled WGS sequence"/>
</dbReference>
<feature type="compositionally biased region" description="Acidic residues" evidence="1">
    <location>
        <begin position="108"/>
        <end position="117"/>
    </location>
</feature>
<protein>
    <submittedName>
        <fullName evidence="3">Uncharacterized protein</fullName>
    </submittedName>
</protein>
<evidence type="ECO:0000256" key="2">
    <source>
        <dbReference type="SAM" id="Phobius"/>
    </source>
</evidence>
<evidence type="ECO:0000313" key="4">
    <source>
        <dbReference type="Proteomes" id="UP001165065"/>
    </source>
</evidence>
<keyword evidence="2" id="KW-1133">Transmembrane helix</keyword>
<dbReference type="OrthoDB" id="204943at2759"/>
<evidence type="ECO:0000256" key="1">
    <source>
        <dbReference type="SAM" id="MobiDB-lite"/>
    </source>
</evidence>
<keyword evidence="4" id="KW-1185">Reference proteome</keyword>
<comment type="caution">
    <text evidence="3">The sequence shown here is derived from an EMBL/GenBank/DDBJ whole genome shotgun (WGS) entry which is preliminary data.</text>
</comment>
<gene>
    <name evidence="3" type="ORF">TrCOL_g5830</name>
</gene>
<feature type="compositionally biased region" description="Acidic residues" evidence="1">
    <location>
        <begin position="87"/>
        <end position="97"/>
    </location>
</feature>
<feature type="compositionally biased region" description="Polar residues" evidence="1">
    <location>
        <begin position="259"/>
        <end position="268"/>
    </location>
</feature>
<keyword evidence="2" id="KW-0812">Transmembrane</keyword>
<feature type="compositionally biased region" description="Basic and acidic residues" evidence="1">
    <location>
        <begin position="154"/>
        <end position="168"/>
    </location>
</feature>
<feature type="compositionally biased region" description="Basic and acidic residues" evidence="1">
    <location>
        <begin position="211"/>
        <end position="225"/>
    </location>
</feature>
<sequence length="308" mass="33136">MYDNRELTDTQSFMGKVVFFGGFGLASYGVKKSCDKEDRLEKKRVKEEIESFKRKKAEFFNVTTEVESDDDFAAGLRKAGKNITLTDLEDGADENDDNAPPGTNSDDSTTDGNDDNDDKGSGPGGGFDPILGDDSPSSGGAEVAPPTPPQTSEPSEKLADTADIERLRRMMGGGGEGSDVGSSSDPNSTPEAFDEPKDSRYAPKPRAKRVSRFDKQKPNEEEKGAKGSGGKINNTNKKGGQGSRSDVGATGLLERPDNNDNNNKQTPKSGRDGTMKNINQDDVLPMATPEPKLADAKDIERLRKMMGQ</sequence>
<organism evidence="3 4">
    <name type="scientific">Triparma columacea</name>
    <dbReference type="NCBI Taxonomy" id="722753"/>
    <lineage>
        <taxon>Eukaryota</taxon>
        <taxon>Sar</taxon>
        <taxon>Stramenopiles</taxon>
        <taxon>Ochrophyta</taxon>
        <taxon>Bolidophyceae</taxon>
        <taxon>Parmales</taxon>
        <taxon>Triparmaceae</taxon>
        <taxon>Triparma</taxon>
    </lineage>
</organism>
<name>A0A9W7LDP8_9STRA</name>
<accession>A0A9W7LDP8</accession>
<reference evidence="4" key="1">
    <citation type="journal article" date="2023" name="Commun. Biol.">
        <title>Genome analysis of Parmales, the sister group of diatoms, reveals the evolutionary specialization of diatoms from phago-mixotrophs to photoautotrophs.</title>
        <authorList>
            <person name="Ban H."/>
            <person name="Sato S."/>
            <person name="Yoshikawa S."/>
            <person name="Yamada K."/>
            <person name="Nakamura Y."/>
            <person name="Ichinomiya M."/>
            <person name="Sato N."/>
            <person name="Blanc-Mathieu R."/>
            <person name="Endo H."/>
            <person name="Kuwata A."/>
            <person name="Ogata H."/>
        </authorList>
    </citation>
    <scope>NUCLEOTIDE SEQUENCE [LARGE SCALE GENOMIC DNA]</scope>
</reference>